<feature type="transmembrane region" description="Helical" evidence="5">
    <location>
        <begin position="46"/>
        <end position="72"/>
    </location>
</feature>
<keyword evidence="3 5" id="KW-1133">Transmembrane helix</keyword>
<comment type="caution">
    <text evidence="7">The sequence shown here is derived from an EMBL/GenBank/DDBJ whole genome shotgun (WGS) entry which is preliminary data.</text>
</comment>
<dbReference type="Pfam" id="PF00083">
    <property type="entry name" value="Sugar_tr"/>
    <property type="match status" value="1"/>
</dbReference>
<dbReference type="Gene3D" id="1.20.1250.20">
    <property type="entry name" value="MFS general substrate transporter like domains"/>
    <property type="match status" value="1"/>
</dbReference>
<evidence type="ECO:0000313" key="8">
    <source>
        <dbReference type="Proteomes" id="UP001152888"/>
    </source>
</evidence>
<feature type="domain" description="Major facilitator superfamily (MFS) profile" evidence="6">
    <location>
        <begin position="1"/>
        <end position="240"/>
    </location>
</feature>
<dbReference type="InterPro" id="IPR050549">
    <property type="entry name" value="MFS_Trehalose_Transporter"/>
</dbReference>
<evidence type="ECO:0000256" key="1">
    <source>
        <dbReference type="ARBA" id="ARBA00004141"/>
    </source>
</evidence>
<evidence type="ECO:0000256" key="2">
    <source>
        <dbReference type="ARBA" id="ARBA00022692"/>
    </source>
</evidence>
<evidence type="ECO:0000256" key="5">
    <source>
        <dbReference type="SAM" id="Phobius"/>
    </source>
</evidence>
<evidence type="ECO:0000256" key="3">
    <source>
        <dbReference type="ARBA" id="ARBA00022989"/>
    </source>
</evidence>
<keyword evidence="8" id="KW-1185">Reference proteome</keyword>
<dbReference type="Proteomes" id="UP001152888">
    <property type="component" value="Unassembled WGS sequence"/>
</dbReference>
<dbReference type="GO" id="GO:0016020">
    <property type="term" value="C:membrane"/>
    <property type="evidence" value="ECO:0007669"/>
    <property type="project" value="UniProtKB-SubCell"/>
</dbReference>
<keyword evidence="2 5" id="KW-0812">Transmembrane</keyword>
<feature type="transmembrane region" description="Helical" evidence="5">
    <location>
        <begin position="114"/>
        <end position="134"/>
    </location>
</feature>
<comment type="subcellular location">
    <subcellularLocation>
        <location evidence="1">Membrane</location>
        <topology evidence="1">Multi-pass membrane protein</topology>
    </subcellularLocation>
</comment>
<feature type="transmembrane region" description="Helical" evidence="5">
    <location>
        <begin position="146"/>
        <end position="173"/>
    </location>
</feature>
<keyword evidence="4 5" id="KW-0472">Membrane</keyword>
<feature type="transmembrane region" description="Helical" evidence="5">
    <location>
        <begin position="217"/>
        <end position="236"/>
    </location>
</feature>
<evidence type="ECO:0000259" key="6">
    <source>
        <dbReference type="PROSITE" id="PS50850"/>
    </source>
</evidence>
<feature type="transmembrane region" description="Helical" evidence="5">
    <location>
        <begin position="185"/>
        <end position="205"/>
    </location>
</feature>
<accession>A0A9P0LQ63</accession>
<dbReference type="AlphaFoldDB" id="A0A9P0LQ63"/>
<sequence>MLWLRGGNINKAKEETDQLIHRCKADSQEERTTLTLLLQPEVLKPLLIVNLFNAAQILSGTYLIVFYAVDILQHVQGGERVDHFLAAVITACVRFIFSIMAGVLLTLIGRRSLAITSAFGTGVSATLLAVFLLATTTGSTIHRCLGLDYIPAFLILVYVASNTMGFMILPGVLVSELFPAKVRGLAGGLTFMIFNLLLFGVAKVFPLTKASIGVSGVFWIFGGVSFIACIFLWLTLPETKALTLSEIEDYFKNEGLLWKRTSRKQRWIDSEAQLKLSVDKPQ</sequence>
<dbReference type="SUPFAM" id="SSF103473">
    <property type="entry name" value="MFS general substrate transporter"/>
    <property type="match status" value="1"/>
</dbReference>
<dbReference type="PANTHER" id="PTHR48021:SF7">
    <property type="entry name" value="RH09188P"/>
    <property type="match status" value="1"/>
</dbReference>
<dbReference type="PANTHER" id="PTHR48021">
    <property type="match status" value="1"/>
</dbReference>
<dbReference type="InterPro" id="IPR020846">
    <property type="entry name" value="MFS_dom"/>
</dbReference>
<reference evidence="7" key="1">
    <citation type="submission" date="2022-03" db="EMBL/GenBank/DDBJ databases">
        <authorList>
            <person name="Sayadi A."/>
        </authorList>
    </citation>
    <scope>NUCLEOTIDE SEQUENCE</scope>
</reference>
<dbReference type="EMBL" id="CAKOFQ010007378">
    <property type="protein sequence ID" value="CAH1999710.1"/>
    <property type="molecule type" value="Genomic_DNA"/>
</dbReference>
<dbReference type="OrthoDB" id="4142200at2759"/>
<evidence type="ECO:0000256" key="4">
    <source>
        <dbReference type="ARBA" id="ARBA00023136"/>
    </source>
</evidence>
<gene>
    <name evidence="7" type="ORF">ACAOBT_LOCUS25142</name>
</gene>
<protein>
    <recommendedName>
        <fullName evidence="6">Major facilitator superfamily (MFS) profile domain-containing protein</fullName>
    </recommendedName>
</protein>
<feature type="transmembrane region" description="Helical" evidence="5">
    <location>
        <begin position="84"/>
        <end position="108"/>
    </location>
</feature>
<dbReference type="GO" id="GO:0022857">
    <property type="term" value="F:transmembrane transporter activity"/>
    <property type="evidence" value="ECO:0007669"/>
    <property type="project" value="InterPro"/>
</dbReference>
<organism evidence="7 8">
    <name type="scientific">Acanthoscelides obtectus</name>
    <name type="common">Bean weevil</name>
    <name type="synonym">Bruchus obtectus</name>
    <dbReference type="NCBI Taxonomy" id="200917"/>
    <lineage>
        <taxon>Eukaryota</taxon>
        <taxon>Metazoa</taxon>
        <taxon>Ecdysozoa</taxon>
        <taxon>Arthropoda</taxon>
        <taxon>Hexapoda</taxon>
        <taxon>Insecta</taxon>
        <taxon>Pterygota</taxon>
        <taxon>Neoptera</taxon>
        <taxon>Endopterygota</taxon>
        <taxon>Coleoptera</taxon>
        <taxon>Polyphaga</taxon>
        <taxon>Cucujiformia</taxon>
        <taxon>Chrysomeloidea</taxon>
        <taxon>Chrysomelidae</taxon>
        <taxon>Bruchinae</taxon>
        <taxon>Bruchini</taxon>
        <taxon>Acanthoscelides</taxon>
    </lineage>
</organism>
<proteinExistence type="predicted"/>
<name>A0A9P0LQ63_ACAOB</name>
<dbReference type="InterPro" id="IPR005828">
    <property type="entry name" value="MFS_sugar_transport-like"/>
</dbReference>
<dbReference type="PROSITE" id="PS50850">
    <property type="entry name" value="MFS"/>
    <property type="match status" value="1"/>
</dbReference>
<dbReference type="InterPro" id="IPR036259">
    <property type="entry name" value="MFS_trans_sf"/>
</dbReference>
<evidence type="ECO:0000313" key="7">
    <source>
        <dbReference type="EMBL" id="CAH1999710.1"/>
    </source>
</evidence>